<dbReference type="InterPro" id="IPR046455">
    <property type="entry name" value="Sec7/BIG1-like_C"/>
</dbReference>
<dbReference type="GO" id="GO:0032012">
    <property type="term" value="P:regulation of ARF protein signal transduction"/>
    <property type="evidence" value="ECO:0007669"/>
    <property type="project" value="InterPro"/>
</dbReference>
<dbReference type="InterPro" id="IPR032817">
    <property type="entry name" value="Mon2_C"/>
</dbReference>
<evidence type="ECO:0000256" key="4">
    <source>
        <dbReference type="ARBA" id="ARBA00022448"/>
    </source>
</evidence>
<dbReference type="Gene3D" id="1.10.220.20">
    <property type="match status" value="1"/>
</dbReference>
<keyword evidence="4" id="KW-0813">Transport</keyword>
<dbReference type="Pfam" id="PF01369">
    <property type="entry name" value="Sec7"/>
    <property type="match status" value="1"/>
</dbReference>
<evidence type="ECO:0000256" key="2">
    <source>
        <dbReference type="ARBA" id="ARBA00004514"/>
    </source>
</evidence>
<evidence type="ECO:0000256" key="3">
    <source>
        <dbReference type="ARBA" id="ARBA00011738"/>
    </source>
</evidence>
<evidence type="ECO:0000256" key="1">
    <source>
        <dbReference type="ARBA" id="ARBA00004287"/>
    </source>
</evidence>
<dbReference type="SUPFAM" id="SSF48425">
    <property type="entry name" value="Sec7 domain"/>
    <property type="match status" value="1"/>
</dbReference>
<dbReference type="CDD" id="cd00171">
    <property type="entry name" value="Sec7"/>
    <property type="match status" value="1"/>
</dbReference>
<dbReference type="GeneID" id="109714464"/>
<dbReference type="PANTHER" id="PTHR10663">
    <property type="entry name" value="GUANYL-NUCLEOTIDE EXCHANGE FACTOR"/>
    <property type="match status" value="1"/>
</dbReference>
<dbReference type="GO" id="GO:0016020">
    <property type="term" value="C:membrane"/>
    <property type="evidence" value="ECO:0007669"/>
    <property type="project" value="UniProtKB-SubCell"/>
</dbReference>
<feature type="region of interest" description="Disordered" evidence="9">
    <location>
        <begin position="50"/>
        <end position="76"/>
    </location>
</feature>
<keyword evidence="5" id="KW-0963">Cytoplasm</keyword>
<dbReference type="FunFam" id="1.10.1000.11:FF:000005">
    <property type="entry name" value="Brefeldin A-inhibited guanine nucleotide-exchange 1"/>
    <property type="match status" value="1"/>
</dbReference>
<evidence type="ECO:0000313" key="12">
    <source>
        <dbReference type="RefSeq" id="XP_020094691.1"/>
    </source>
</evidence>
<feature type="region of interest" description="Disordered" evidence="9">
    <location>
        <begin position="569"/>
        <end position="618"/>
    </location>
</feature>
<dbReference type="OrthoDB" id="430364at2759"/>
<feature type="compositionally biased region" description="Low complexity" evidence="9">
    <location>
        <begin position="50"/>
        <end position="73"/>
    </location>
</feature>
<dbReference type="InterPro" id="IPR035999">
    <property type="entry name" value="Sec7_dom_sf"/>
</dbReference>
<evidence type="ECO:0000313" key="11">
    <source>
        <dbReference type="Proteomes" id="UP000515123"/>
    </source>
</evidence>
<dbReference type="InterPro" id="IPR000904">
    <property type="entry name" value="Sec7_dom"/>
</dbReference>
<dbReference type="RefSeq" id="XP_020094691.1">
    <property type="nucleotide sequence ID" value="XM_020239102.1"/>
</dbReference>
<dbReference type="Pfam" id="PF09324">
    <property type="entry name" value="Sec7-like_HDS"/>
    <property type="match status" value="1"/>
</dbReference>
<dbReference type="Gene3D" id="1.10.1000.11">
    <property type="entry name" value="Arf Nucleotide-binding Site Opener,domain 2"/>
    <property type="match status" value="1"/>
</dbReference>
<keyword evidence="8" id="KW-0472">Membrane</keyword>
<protein>
    <submittedName>
        <fullName evidence="12">Brefeldin A-inhibited guanine nucleotide-exchange protein 2</fullName>
    </submittedName>
</protein>
<reference evidence="11" key="1">
    <citation type="journal article" date="2015" name="Nat. Genet.">
        <title>The pineapple genome and the evolution of CAM photosynthesis.</title>
        <authorList>
            <person name="Ming R."/>
            <person name="VanBuren R."/>
            <person name="Wai C.M."/>
            <person name="Tang H."/>
            <person name="Schatz M.C."/>
            <person name="Bowers J.E."/>
            <person name="Lyons E."/>
            <person name="Wang M.L."/>
            <person name="Chen J."/>
            <person name="Biggers E."/>
            <person name="Zhang J."/>
            <person name="Huang L."/>
            <person name="Zhang L."/>
            <person name="Miao W."/>
            <person name="Zhang J."/>
            <person name="Ye Z."/>
            <person name="Miao C."/>
            <person name="Lin Z."/>
            <person name="Wang H."/>
            <person name="Zhou H."/>
            <person name="Yim W.C."/>
            <person name="Priest H.D."/>
            <person name="Zheng C."/>
            <person name="Woodhouse M."/>
            <person name="Edger P.P."/>
            <person name="Guyot R."/>
            <person name="Guo H.B."/>
            <person name="Guo H."/>
            <person name="Zheng G."/>
            <person name="Singh R."/>
            <person name="Sharma A."/>
            <person name="Min X."/>
            <person name="Zheng Y."/>
            <person name="Lee H."/>
            <person name="Gurtowski J."/>
            <person name="Sedlazeck F.J."/>
            <person name="Harkess A."/>
            <person name="McKain M.R."/>
            <person name="Liao Z."/>
            <person name="Fang J."/>
            <person name="Liu J."/>
            <person name="Zhang X."/>
            <person name="Zhang Q."/>
            <person name="Hu W."/>
            <person name="Qin Y."/>
            <person name="Wang K."/>
            <person name="Chen L.Y."/>
            <person name="Shirley N."/>
            <person name="Lin Y.R."/>
            <person name="Liu L.Y."/>
            <person name="Hernandez A.G."/>
            <person name="Wright C.L."/>
            <person name="Bulone V."/>
            <person name="Tuskan G.A."/>
            <person name="Heath K."/>
            <person name="Zee F."/>
            <person name="Moore P.H."/>
            <person name="Sunkar R."/>
            <person name="Leebens-Mack J.H."/>
            <person name="Mockler T."/>
            <person name="Bennetzen J.L."/>
            <person name="Freeling M."/>
            <person name="Sankoff D."/>
            <person name="Paterson A.H."/>
            <person name="Zhu X."/>
            <person name="Yang X."/>
            <person name="Smith J.A."/>
            <person name="Cushman J.C."/>
            <person name="Paull R.E."/>
            <person name="Yu Q."/>
        </authorList>
    </citation>
    <scope>NUCLEOTIDE SEQUENCE [LARGE SCALE GENOMIC DNA]</scope>
    <source>
        <strain evidence="11">cv. F153</strain>
    </source>
</reference>
<evidence type="ECO:0000256" key="8">
    <source>
        <dbReference type="ARBA" id="ARBA00023136"/>
    </source>
</evidence>
<feature type="domain" description="SEC7" evidence="10">
    <location>
        <begin position="623"/>
        <end position="810"/>
    </location>
</feature>
<sequence length="1790" mass="197727">MASPSPEAAADSRLTSLLIPALEKIIKNAASWRKGHSKLSHQCKSLIDKLSSPSTTASSSAEPPSPNSSSSLPGPLRDLSLADSESILSPLVSALSSGSPKIVEPALDVVQKLISHSYLHGEADPSAGPDARLLAQLVDAVCNSLSPGTAGSSDDALELLVLKTLLSAVTSTTLRIHGDALLHVVRTCYDLYLGSKNSVHQTTAKASLIQMLVIVFRRMEADSSTVPVQPIVVAEMMEPADRSTPANAAADVSFVQGFITKIIGDIDGVLNPSTPLNRTTSSTAGSGAHDGAFESTAVESTNPADLLDSTDKDMLDAKYWEISMYKTALEGRKDELGVDGVAVEREDDAEVQIGNKLRRDAFLVFRALCKLSMKTPPKDAAADPALMKGKIVALELLKILLENAGAVFRTSDRFLGAIKQYLCLSLLKNSASTHMIVFQLSCSIFMSLVSRFRPGLKAEIGVFFPMIVLRVLENVAQPNFQQKMIVLRFLEKLCVDSQILVDIFINYDCDVHSSNIFERMVNGLLKTAQGPPPGVSTTLVPPQDTAMKSEAMKCLVAILRSMGDWMNKQLRIPDPNSPKTEIEENDAESGNELPLTNGNAGEETAEATDSQSEASNGIPEAVSIEQRRAYKLELQEGISLFNRKPKKGIEFLINAKKVGDSPEEIAAFLKSASGLNKTLIGDYLGEREELSLKVMHAYVDSFDFQGMEFDEAIRAFLQGFRLPGEAQKIDRIMEKFAERYCKCNPKVFTSADTAYVLAYSVIMLNTDAHNPMVKNKMSPDDFIRNNRGIDDGKDLPEEYMRSLYERISRNEIKMKEDDFAPQQQQATNSNKILGLDSILNIVIRKRDSPMETSDDLIRHMQVQFKEKARKTESVYYAATDVVILKFMIEVCWAPMLAAFSVPLDQSDDEAIISQCLEGFRCAIHVTAAMSMKTQRDAFVTSLAKFTSLHSAADIKQKNIVAIKAILLIADEDGNYLQEAWEHILTCVSRFEHLHLLGEGAPPDATFFAVQQTELDKSKQAKPSILPVLKKKGPGRNANATSTARRGSYDSAGVGGFASGVVTSEQISNLNLLEQVGIAEMNRIFVRSQKLNSEAIIDFVKALCKVSMEELRSASDPRVFSLTKIVEIAHYNMNRIRLVWSSIWHVLSDFFVTIGCSENLSIAIFAMDSLRQLAMKFLEREELANYNFQNEFMKPFVVVMRKSRAVEIRELIIRCVSQMVLTRVSHVKSGWKSMFMVFATASYDDHKNIVLLAFEIIEKILRDYFPYITETETTTFTDCVNCLIAFTNSRFNKDISLNAIGFLRFCAAKLADGNIGSKSKEKVSSSSGPSSPHIVKDGKPDNVLFIDKDDHLHFWFPLLAGLSELTFDLRPEIRKSALQVLFDTLRNHGHLFSLPLWEKVFDSVLFPIFDYVRHAIDPSGGSLQGQGSENDTAELDQDAWLYETCTLALQLVVDLFVNFYDTVNPLLRKVLTLLTSFIKRPHQSLAGIGIAAFVRLMSSAGSVFVDDKWLEVVLSLKEAAAATLPDFSYISSGAYLESVQRGEGNLSFRRSNEESRVSEDEDELEGAGSRNLYFAISDAKCRAAVQLLLIQAVMEIYNMYRAQLSVQNTVVLFEALHVVASHAHKINSDSDLRSKLQELGSMTQMQDPPLLRLENESYQLCLTLLQTIIVDRPLNAADWDVQVENHLVNLCREVLQVYLSAAKPSQLQQKAHWPIPVGSAKRRELAARAPLVVATLQAICGLGDSSLEKNLSHFFPLLAGLISCEHGSSEVQVALSDMLSTWVGPILLQSC</sequence>
<keyword evidence="6" id="KW-0344">Guanine-nucleotide releasing factor</keyword>
<dbReference type="InterPro" id="IPR016024">
    <property type="entry name" value="ARM-type_fold"/>
</dbReference>
<dbReference type="PANTHER" id="PTHR10663:SF375">
    <property type="entry name" value="LD29171P"/>
    <property type="match status" value="1"/>
</dbReference>
<comment type="subcellular location">
    <subcellularLocation>
        <location evidence="2">Cytoplasm</location>
        <location evidence="2">Cytosol</location>
    </subcellularLocation>
    <subcellularLocation>
        <location evidence="1">Membrane</location>
        <topology evidence="1">Peripheral membrane protein</topology>
        <orientation evidence="1">Cytoplasmic side</orientation>
    </subcellularLocation>
</comment>
<reference evidence="12" key="2">
    <citation type="submission" date="2025-08" db="UniProtKB">
        <authorList>
            <consortium name="RefSeq"/>
        </authorList>
    </citation>
    <scope>IDENTIFICATION</scope>
    <source>
        <tissue evidence="12">Leaf</tissue>
    </source>
</reference>
<dbReference type="Pfam" id="PF20252">
    <property type="entry name" value="BIG2_C"/>
    <property type="match status" value="1"/>
</dbReference>
<gene>
    <name evidence="12" type="primary">LOC109714464</name>
</gene>
<dbReference type="SUPFAM" id="SSF48371">
    <property type="entry name" value="ARM repeat"/>
    <property type="match status" value="1"/>
</dbReference>
<dbReference type="Pfam" id="PF16206">
    <property type="entry name" value="Mon2_C"/>
    <property type="match status" value="1"/>
</dbReference>
<dbReference type="PROSITE" id="PS50190">
    <property type="entry name" value="SEC7"/>
    <property type="match status" value="1"/>
</dbReference>
<dbReference type="GO" id="GO:0005085">
    <property type="term" value="F:guanyl-nucleotide exchange factor activity"/>
    <property type="evidence" value="ECO:0007669"/>
    <property type="project" value="UniProtKB-KW"/>
</dbReference>
<dbReference type="FunFam" id="1.10.220.20:FF:000002">
    <property type="entry name" value="Brefeldin A-inhibited guanine nucleotide-exchange protein 1"/>
    <property type="match status" value="1"/>
</dbReference>
<evidence type="ECO:0000256" key="7">
    <source>
        <dbReference type="ARBA" id="ARBA00022927"/>
    </source>
</evidence>
<feature type="region of interest" description="Disordered" evidence="9">
    <location>
        <begin position="1025"/>
        <end position="1045"/>
    </location>
</feature>
<dbReference type="InterPro" id="IPR032691">
    <property type="entry name" value="Mon2/Sec7/BIG1-like_HUS"/>
</dbReference>
<dbReference type="SMART" id="SM00222">
    <property type="entry name" value="Sec7"/>
    <property type="match status" value="1"/>
</dbReference>
<evidence type="ECO:0000256" key="6">
    <source>
        <dbReference type="ARBA" id="ARBA00022658"/>
    </source>
</evidence>
<accession>A0A6P5FEJ4</accession>
<dbReference type="GO" id="GO:0015031">
    <property type="term" value="P:protein transport"/>
    <property type="evidence" value="ECO:0007669"/>
    <property type="project" value="UniProtKB-KW"/>
</dbReference>
<keyword evidence="11" id="KW-1185">Reference proteome</keyword>
<comment type="subunit">
    <text evidence="3">Homodimer.</text>
</comment>
<dbReference type="InterPro" id="IPR015403">
    <property type="entry name" value="Mon2/Sec7/BIG1-like_HDS"/>
</dbReference>
<name>A0A6P5FEJ4_ANACO</name>
<organism evidence="11 12">
    <name type="scientific">Ananas comosus</name>
    <name type="common">Pineapple</name>
    <name type="synonym">Ananas ananas</name>
    <dbReference type="NCBI Taxonomy" id="4615"/>
    <lineage>
        <taxon>Eukaryota</taxon>
        <taxon>Viridiplantae</taxon>
        <taxon>Streptophyta</taxon>
        <taxon>Embryophyta</taxon>
        <taxon>Tracheophyta</taxon>
        <taxon>Spermatophyta</taxon>
        <taxon>Magnoliopsida</taxon>
        <taxon>Liliopsida</taxon>
        <taxon>Poales</taxon>
        <taxon>Bromeliaceae</taxon>
        <taxon>Bromelioideae</taxon>
        <taxon>Ananas</taxon>
    </lineage>
</organism>
<evidence type="ECO:0000259" key="10">
    <source>
        <dbReference type="PROSITE" id="PS50190"/>
    </source>
</evidence>
<dbReference type="GO" id="GO:0005802">
    <property type="term" value="C:trans-Golgi network"/>
    <property type="evidence" value="ECO:0007669"/>
    <property type="project" value="TreeGrafter"/>
</dbReference>
<dbReference type="GO" id="GO:0005829">
    <property type="term" value="C:cytosol"/>
    <property type="evidence" value="ECO:0007669"/>
    <property type="project" value="UniProtKB-SubCell"/>
</dbReference>
<dbReference type="Pfam" id="PF12783">
    <property type="entry name" value="Sec7-like_HUS"/>
    <property type="match status" value="1"/>
</dbReference>
<dbReference type="Proteomes" id="UP000515123">
    <property type="component" value="Linkage group 8"/>
</dbReference>
<dbReference type="Pfam" id="PF16213">
    <property type="entry name" value="DCB"/>
    <property type="match status" value="1"/>
</dbReference>
<keyword evidence="7" id="KW-0653">Protein transport</keyword>
<evidence type="ECO:0000256" key="5">
    <source>
        <dbReference type="ARBA" id="ARBA00022490"/>
    </source>
</evidence>
<evidence type="ECO:0000256" key="9">
    <source>
        <dbReference type="SAM" id="MobiDB-lite"/>
    </source>
</evidence>
<dbReference type="InterPro" id="IPR032629">
    <property type="entry name" value="DCB_dom"/>
</dbReference>
<proteinExistence type="predicted"/>
<dbReference type="InterPro" id="IPR023394">
    <property type="entry name" value="Sec7_C_sf"/>
</dbReference>